<keyword evidence="2" id="KW-0812">Transmembrane</keyword>
<name>A0AAW5QY47_9HYPH</name>
<feature type="transmembrane region" description="Helical" evidence="2">
    <location>
        <begin position="16"/>
        <end position="42"/>
    </location>
</feature>
<keyword evidence="2" id="KW-1133">Transmembrane helix</keyword>
<dbReference type="EMBL" id="JALIDZ010000002">
    <property type="protein sequence ID" value="MCT8971338.1"/>
    <property type="molecule type" value="Genomic_DNA"/>
</dbReference>
<accession>A0AAW5QY47</accession>
<evidence type="ECO:0000313" key="4">
    <source>
        <dbReference type="EMBL" id="MCT8971338.1"/>
    </source>
</evidence>
<evidence type="ECO:0000313" key="5">
    <source>
        <dbReference type="Proteomes" id="UP001320898"/>
    </source>
</evidence>
<gene>
    <name evidence="4" type="ORF">MUB46_05630</name>
</gene>
<feature type="domain" description="Putative Flp pilus-assembly TadG-like N-terminal" evidence="3">
    <location>
        <begin position="14"/>
        <end position="60"/>
    </location>
</feature>
<keyword evidence="5" id="KW-1185">Reference proteome</keyword>
<dbReference type="Pfam" id="PF13400">
    <property type="entry name" value="Tad"/>
    <property type="match status" value="1"/>
</dbReference>
<dbReference type="Proteomes" id="UP001320898">
    <property type="component" value="Unassembled WGS sequence"/>
</dbReference>
<dbReference type="RefSeq" id="WP_261614901.1">
    <property type="nucleotide sequence ID" value="NZ_JALIDZ010000002.1"/>
</dbReference>
<evidence type="ECO:0000256" key="1">
    <source>
        <dbReference type="SAM" id="MobiDB-lite"/>
    </source>
</evidence>
<feature type="region of interest" description="Disordered" evidence="1">
    <location>
        <begin position="226"/>
        <end position="252"/>
    </location>
</feature>
<dbReference type="InterPro" id="IPR028087">
    <property type="entry name" value="Tad_N"/>
</dbReference>
<proteinExistence type="predicted"/>
<evidence type="ECO:0000256" key="2">
    <source>
        <dbReference type="SAM" id="Phobius"/>
    </source>
</evidence>
<reference evidence="4 5" key="1">
    <citation type="submission" date="2022-04" db="EMBL/GenBank/DDBJ databases">
        <authorList>
            <person name="Ye Y.-Q."/>
            <person name="Du Z.-J."/>
        </authorList>
    </citation>
    <scope>NUCLEOTIDE SEQUENCE [LARGE SCALE GENOMIC DNA]</scope>
    <source>
        <strain evidence="4 5">A6E488</strain>
    </source>
</reference>
<comment type="caution">
    <text evidence="4">The sequence shown here is derived from an EMBL/GenBank/DDBJ whole genome shotgun (WGS) entry which is preliminary data.</text>
</comment>
<organism evidence="4 5">
    <name type="scientific">Microbaculum marinisediminis</name>
    <dbReference type="NCBI Taxonomy" id="2931392"/>
    <lineage>
        <taxon>Bacteria</taxon>
        <taxon>Pseudomonadati</taxon>
        <taxon>Pseudomonadota</taxon>
        <taxon>Alphaproteobacteria</taxon>
        <taxon>Hyphomicrobiales</taxon>
        <taxon>Tepidamorphaceae</taxon>
        <taxon>Microbaculum</taxon>
    </lineage>
</organism>
<protein>
    <submittedName>
        <fullName evidence="4">Pilus assembly protein TadG-related protein</fullName>
    </submittedName>
</protein>
<keyword evidence="2" id="KW-0472">Membrane</keyword>
<evidence type="ECO:0000259" key="3">
    <source>
        <dbReference type="Pfam" id="PF13400"/>
    </source>
</evidence>
<sequence length="413" mass="42059">MSLACKKFPGDQSGSVAILVAVLMPVVIGGIGLGAEAGYWYFNQRKIQNSADVAAYAGAVELRNGMTKPIIDSAAMAAAAETGYDATIGTLATKNPPTAGGFAGDGNAVEVVIQENVPRLLSSLFLSGDVPLSGRAVARVTPTEPTCLLALSKTASAAVDFNGTADAVLSGCNVHANSLANDAVRVSGTARVETPCVTAVGNVAASSGLNMTECTSAVENADTVEDPYKDTPKPPVDSSCAPQNDFGGSPGTNHTIGPATYCGGLYMRRNVKLDPGVYVVNGGELKINSTANVQGSGVMFYLTGGATVGFAGGAHIELTAATSGPYEGILLFVDPDDPNSDHLINGDSSSFFDGAFYAPNAHLQWAGNSMSSGGCSQIVASTITVIGTAGLGTNCVGKPIRQIQKEQLVILVE</sequence>
<dbReference type="AlphaFoldDB" id="A0AAW5QY47"/>